<dbReference type="GO" id="GO:0007304">
    <property type="term" value="P:chorion-containing eggshell formation"/>
    <property type="evidence" value="ECO:0007669"/>
    <property type="project" value="InterPro"/>
</dbReference>
<name>A0A194PU55_PAPXU</name>
<sequence>MAIKGLPLVILQVVLIIEAISAIPCSPCADLLIAEEVPSSYGGDFIVTTGSPIPPTGLSVLSENRFEGTLAVEGILPFVGTVGLEGELPTAGRGTVAYGCGNGNVGIVEEVATIGNARRVGARGCGCRI</sequence>
<gene>
    <name evidence="5" type="ORF">RR46_12538</name>
</gene>
<evidence type="ECO:0000313" key="5">
    <source>
        <dbReference type="EMBL" id="KPI96508.1"/>
    </source>
</evidence>
<evidence type="ECO:0000256" key="3">
    <source>
        <dbReference type="RuleBase" id="RU004378"/>
    </source>
</evidence>
<feature type="chain" id="PRO_5008263652" evidence="4">
    <location>
        <begin position="23"/>
        <end position="129"/>
    </location>
</feature>
<dbReference type="GO" id="GO:0005213">
    <property type="term" value="F:structural constituent of egg chorion"/>
    <property type="evidence" value="ECO:0007669"/>
    <property type="project" value="InterPro"/>
</dbReference>
<organism evidence="5 6">
    <name type="scientific">Papilio xuthus</name>
    <name type="common">Asian swallowtail butterfly</name>
    <dbReference type="NCBI Taxonomy" id="66420"/>
    <lineage>
        <taxon>Eukaryota</taxon>
        <taxon>Metazoa</taxon>
        <taxon>Ecdysozoa</taxon>
        <taxon>Arthropoda</taxon>
        <taxon>Hexapoda</taxon>
        <taxon>Insecta</taxon>
        <taxon>Pterygota</taxon>
        <taxon>Neoptera</taxon>
        <taxon>Endopterygota</taxon>
        <taxon>Lepidoptera</taxon>
        <taxon>Glossata</taxon>
        <taxon>Ditrysia</taxon>
        <taxon>Papilionoidea</taxon>
        <taxon>Papilionidae</taxon>
        <taxon>Papilioninae</taxon>
        <taxon>Papilio</taxon>
    </lineage>
</organism>
<proteinExistence type="inferred from homology"/>
<reference evidence="5 6" key="1">
    <citation type="journal article" date="2015" name="Nat. Commun.">
        <title>Outbred genome sequencing and CRISPR/Cas9 gene editing in butterflies.</title>
        <authorList>
            <person name="Li X."/>
            <person name="Fan D."/>
            <person name="Zhang W."/>
            <person name="Liu G."/>
            <person name="Zhang L."/>
            <person name="Zhao L."/>
            <person name="Fang X."/>
            <person name="Chen L."/>
            <person name="Dong Y."/>
            <person name="Chen Y."/>
            <person name="Ding Y."/>
            <person name="Zhao R."/>
            <person name="Feng M."/>
            <person name="Zhu Y."/>
            <person name="Feng Y."/>
            <person name="Jiang X."/>
            <person name="Zhu D."/>
            <person name="Xiang H."/>
            <person name="Feng X."/>
            <person name="Li S."/>
            <person name="Wang J."/>
            <person name="Zhang G."/>
            <person name="Kronforst M.R."/>
            <person name="Wang W."/>
        </authorList>
    </citation>
    <scope>NUCLEOTIDE SEQUENCE [LARGE SCALE GENOMIC DNA]</scope>
    <source>
        <strain evidence="5">Ya'a_city_454_Px</strain>
        <tissue evidence="5">Whole body</tissue>
    </source>
</reference>
<accession>A0A194PU55</accession>
<evidence type="ECO:0000256" key="1">
    <source>
        <dbReference type="ARBA" id="ARBA00005906"/>
    </source>
</evidence>
<comment type="similarity">
    <text evidence="1 3">Belongs to the chorion protein family.</text>
</comment>
<dbReference type="GO" id="GO:0042600">
    <property type="term" value="C:egg chorion"/>
    <property type="evidence" value="ECO:0007669"/>
    <property type="project" value="InterPro"/>
</dbReference>
<evidence type="ECO:0000256" key="4">
    <source>
        <dbReference type="SAM" id="SignalP"/>
    </source>
</evidence>
<keyword evidence="6" id="KW-1185">Reference proteome</keyword>
<dbReference type="AlphaFoldDB" id="A0A194PU55"/>
<dbReference type="InterPro" id="IPR002635">
    <property type="entry name" value="Chorion"/>
</dbReference>
<dbReference type="Proteomes" id="UP000053268">
    <property type="component" value="Unassembled WGS sequence"/>
</dbReference>
<feature type="signal peptide" evidence="4">
    <location>
        <begin position="1"/>
        <end position="22"/>
    </location>
</feature>
<dbReference type="Pfam" id="PF01723">
    <property type="entry name" value="Chorion_1"/>
    <property type="match status" value="1"/>
</dbReference>
<keyword evidence="4" id="KW-0732">Signal</keyword>
<evidence type="ECO:0000256" key="2">
    <source>
        <dbReference type="ARBA" id="ARBA00022737"/>
    </source>
</evidence>
<evidence type="ECO:0000313" key="6">
    <source>
        <dbReference type="Proteomes" id="UP000053268"/>
    </source>
</evidence>
<protein>
    <submittedName>
        <fullName evidence="5">Chorion class B protein PC10</fullName>
    </submittedName>
</protein>
<dbReference type="EMBL" id="KQ459593">
    <property type="protein sequence ID" value="KPI96508.1"/>
    <property type="molecule type" value="Genomic_DNA"/>
</dbReference>
<keyword evidence="2" id="KW-0677">Repeat</keyword>